<proteinExistence type="predicted"/>
<reference evidence="2" key="1">
    <citation type="submission" date="2016-10" db="EMBL/GenBank/DDBJ databases">
        <title>Pseudomonas frederiksbergensis ERGS4:02 complete genome.</title>
        <authorList>
            <person name="Kumar R."/>
            <person name="Acharya V."/>
            <person name="Singh D."/>
        </authorList>
    </citation>
    <scope>NUCLEOTIDE SEQUENCE [LARGE SCALE GENOMIC DNA]</scope>
    <source>
        <strain evidence="2">ERGS4:02</strain>
    </source>
</reference>
<dbReference type="AlphaFoldDB" id="A0A1J0EGP6"/>
<name>A0A1J0EGP6_9PSED</name>
<dbReference type="Proteomes" id="UP000182567">
    <property type="component" value="Chromosome"/>
</dbReference>
<organism evidence="1 2">
    <name type="scientific">Pseudomonas frederiksbergensis</name>
    <dbReference type="NCBI Taxonomy" id="104087"/>
    <lineage>
        <taxon>Bacteria</taxon>
        <taxon>Pseudomonadati</taxon>
        <taxon>Pseudomonadota</taxon>
        <taxon>Gammaproteobacteria</taxon>
        <taxon>Pseudomonadales</taxon>
        <taxon>Pseudomonadaceae</taxon>
        <taxon>Pseudomonas</taxon>
    </lineage>
</organism>
<protein>
    <submittedName>
        <fullName evidence="1">Uncharacterized protein</fullName>
    </submittedName>
</protein>
<gene>
    <name evidence="1" type="ORF">BLL42_05280</name>
</gene>
<accession>A0A1J0EGP6</accession>
<dbReference type="EMBL" id="CP017886">
    <property type="protein sequence ID" value="APC15159.1"/>
    <property type="molecule type" value="Genomic_DNA"/>
</dbReference>
<evidence type="ECO:0000313" key="1">
    <source>
        <dbReference type="EMBL" id="APC15159.1"/>
    </source>
</evidence>
<sequence length="70" mass="7700">MQLVGNLGAVIGVADRGDRRDLFRVQCCYIACGQRALAMADQIDLGGARFLQNAVDLFEQFFTAFLICRG</sequence>
<evidence type="ECO:0000313" key="2">
    <source>
        <dbReference type="Proteomes" id="UP000182567"/>
    </source>
</evidence>